<evidence type="ECO:0000313" key="4">
    <source>
        <dbReference type="EMBL" id="KAF9471862.1"/>
    </source>
</evidence>
<reference evidence="4" key="1">
    <citation type="submission" date="2020-11" db="EMBL/GenBank/DDBJ databases">
        <authorList>
            <consortium name="DOE Joint Genome Institute"/>
            <person name="Ahrendt S."/>
            <person name="Riley R."/>
            <person name="Andreopoulos W."/>
            <person name="Labutti K."/>
            <person name="Pangilinan J."/>
            <person name="Ruiz-Duenas F.J."/>
            <person name="Barrasa J.M."/>
            <person name="Sanchez-Garcia M."/>
            <person name="Camarero S."/>
            <person name="Miyauchi S."/>
            <person name="Serrano A."/>
            <person name="Linde D."/>
            <person name="Babiker R."/>
            <person name="Drula E."/>
            <person name="Ayuso-Fernandez I."/>
            <person name="Pacheco R."/>
            <person name="Padilla G."/>
            <person name="Ferreira P."/>
            <person name="Barriuso J."/>
            <person name="Kellner H."/>
            <person name="Castanera R."/>
            <person name="Alfaro M."/>
            <person name="Ramirez L."/>
            <person name="Pisabarro A.G."/>
            <person name="Kuo A."/>
            <person name="Tritt A."/>
            <person name="Lipzen A."/>
            <person name="He G."/>
            <person name="Yan M."/>
            <person name="Ng V."/>
            <person name="Cullen D."/>
            <person name="Martin F."/>
            <person name="Rosso M.-N."/>
            <person name="Henrissat B."/>
            <person name="Hibbett D."/>
            <person name="Martinez A.T."/>
            <person name="Grigoriev I.V."/>
        </authorList>
    </citation>
    <scope>NUCLEOTIDE SEQUENCE</scope>
    <source>
        <strain evidence="4">CIRM-BRFM 674</strain>
    </source>
</reference>
<protein>
    <recommendedName>
        <fullName evidence="3">DUF7223 domain-containing protein</fullName>
    </recommendedName>
</protein>
<evidence type="ECO:0000259" key="3">
    <source>
        <dbReference type="Pfam" id="PF23865"/>
    </source>
</evidence>
<gene>
    <name evidence="4" type="ORF">BDN70DRAFT_526087</name>
</gene>
<dbReference type="InterPro" id="IPR055647">
    <property type="entry name" value="DUF7223"/>
</dbReference>
<evidence type="ECO:0000256" key="1">
    <source>
        <dbReference type="SAM" id="MobiDB-lite"/>
    </source>
</evidence>
<proteinExistence type="predicted"/>
<feature type="region of interest" description="Disordered" evidence="1">
    <location>
        <begin position="486"/>
        <end position="551"/>
    </location>
</feature>
<dbReference type="AlphaFoldDB" id="A0A9P6CMK4"/>
<feature type="signal peptide" evidence="2">
    <location>
        <begin position="1"/>
        <end position="20"/>
    </location>
</feature>
<evidence type="ECO:0000256" key="2">
    <source>
        <dbReference type="SAM" id="SignalP"/>
    </source>
</evidence>
<sequence>MIYRSLFVLSVLTTLAVVSADNDWSKPCLSGVCQYDLPPSSAGSATGTLKIWGAKDAIGDITVAGGWEILDCSPDELDQDIRLVCKDTSAQEDCSQLFTAGAEGKIVRLPENCGQNAFALITKSWVPEDQSVPSHISARFTRRGDTPQVRALTLATKFDSVDMAKKTTGDVNFAIQAANVPGASGDLDVSTVVNERRMNSRIYRRGLFSFVKKAVQAIASLDNFNVDKSVDLPPLDVDKPFTLVDQSIDCPPIAAKLTIDVDAKAHAVASIGVAASGTILPPKVNDFAIITNLKAEINGTVDLAAALSGSLDSGKVEIFSVGLPGLDFPGILTLGPSFKVDAQAKALLDVNVDMSVGLNYKIDNAQLVFPPSAKEASKGAFNIGDTPLTLSASSGVNATGTLEAHLIPSLNLGLQALGGTVDASVFLELDASASLILGLEALAEANGDVTPRDRVIDIEERHHRSHRISSHKVLVAQHMATVNQTSTMTAASASETASTSMATNTSTSLSASRSTDASSSSAAATSTTIMASSTVSTSSEASTATPTATNSTIDTNTKLGGCFEIDAGLDVNAGANADFFGLFNKDTSVSLFSKKFQVVKKCFGDSTDLPEVSPVVAGSAGTLDNLLCPAADTPAAVAIAEQTIPSAEIKQL</sequence>
<dbReference type="Pfam" id="PF23865">
    <property type="entry name" value="DUF7223"/>
    <property type="match status" value="1"/>
</dbReference>
<feature type="domain" description="DUF7223" evidence="3">
    <location>
        <begin position="291"/>
        <end position="428"/>
    </location>
</feature>
<keyword evidence="5" id="KW-1185">Reference proteome</keyword>
<organism evidence="4 5">
    <name type="scientific">Pholiota conissans</name>
    <dbReference type="NCBI Taxonomy" id="109636"/>
    <lineage>
        <taxon>Eukaryota</taxon>
        <taxon>Fungi</taxon>
        <taxon>Dikarya</taxon>
        <taxon>Basidiomycota</taxon>
        <taxon>Agaricomycotina</taxon>
        <taxon>Agaricomycetes</taxon>
        <taxon>Agaricomycetidae</taxon>
        <taxon>Agaricales</taxon>
        <taxon>Agaricineae</taxon>
        <taxon>Strophariaceae</taxon>
        <taxon>Pholiota</taxon>
    </lineage>
</organism>
<dbReference type="EMBL" id="MU155612">
    <property type="protein sequence ID" value="KAF9471862.1"/>
    <property type="molecule type" value="Genomic_DNA"/>
</dbReference>
<keyword evidence="2" id="KW-0732">Signal</keyword>
<accession>A0A9P6CMK4</accession>
<name>A0A9P6CMK4_9AGAR</name>
<evidence type="ECO:0000313" key="5">
    <source>
        <dbReference type="Proteomes" id="UP000807469"/>
    </source>
</evidence>
<comment type="caution">
    <text evidence="4">The sequence shown here is derived from an EMBL/GenBank/DDBJ whole genome shotgun (WGS) entry which is preliminary data.</text>
</comment>
<feature type="chain" id="PRO_5040328890" description="DUF7223 domain-containing protein" evidence="2">
    <location>
        <begin position="21"/>
        <end position="652"/>
    </location>
</feature>
<dbReference type="Proteomes" id="UP000807469">
    <property type="component" value="Unassembled WGS sequence"/>
</dbReference>
<dbReference type="OrthoDB" id="73875at2759"/>